<dbReference type="GO" id="GO:0004721">
    <property type="term" value="F:phosphoprotein phosphatase activity"/>
    <property type="evidence" value="ECO:0007669"/>
    <property type="project" value="InterPro"/>
</dbReference>
<organism evidence="3 4">
    <name type="scientific">Rhizobium jaguaris</name>
    <dbReference type="NCBI Taxonomy" id="1312183"/>
    <lineage>
        <taxon>Bacteria</taxon>
        <taxon>Pseudomonadati</taxon>
        <taxon>Pseudomonadota</taxon>
        <taxon>Alphaproteobacteria</taxon>
        <taxon>Hyphomicrobiales</taxon>
        <taxon>Rhizobiaceae</taxon>
        <taxon>Rhizobium/Agrobacterium group</taxon>
        <taxon>Rhizobium</taxon>
    </lineage>
</organism>
<keyword evidence="4" id="KW-1185">Reference proteome</keyword>
<evidence type="ECO:0000259" key="2">
    <source>
        <dbReference type="PROSITE" id="PS50056"/>
    </source>
</evidence>
<dbReference type="InterPro" id="IPR026893">
    <property type="entry name" value="Tyr/Ser_Pase_IphP-type"/>
</dbReference>
<keyword evidence="3" id="KW-0614">Plasmid</keyword>
<dbReference type="Gene3D" id="3.90.190.10">
    <property type="entry name" value="Protein tyrosine phosphatase superfamily"/>
    <property type="match status" value="1"/>
</dbReference>
<dbReference type="PROSITE" id="PS00383">
    <property type="entry name" value="TYR_PHOSPHATASE_1"/>
    <property type="match status" value="1"/>
</dbReference>
<geneLocation type="plasmid" evidence="4">
    <name>prccge525c</name>
</geneLocation>
<dbReference type="PANTHER" id="PTHR31126:SF1">
    <property type="entry name" value="TYROSINE SPECIFIC PROTEIN PHOSPHATASES DOMAIN-CONTAINING PROTEIN"/>
    <property type="match status" value="1"/>
</dbReference>
<dbReference type="InterPro" id="IPR016130">
    <property type="entry name" value="Tyr_Pase_AS"/>
</dbReference>
<dbReference type="EMBL" id="CP032695">
    <property type="protein sequence ID" value="AYG63539.1"/>
    <property type="molecule type" value="Genomic_DNA"/>
</dbReference>
<name>A0A387FXX7_9HYPH</name>
<protein>
    <submittedName>
        <fullName evidence="3">Tyrosine-protein phosphatase</fullName>
    </submittedName>
</protein>
<evidence type="ECO:0000313" key="3">
    <source>
        <dbReference type="EMBL" id="AYG63539.1"/>
    </source>
</evidence>
<gene>
    <name evidence="3" type="ORF">CCGE525_33390</name>
</gene>
<dbReference type="InterPro" id="IPR000387">
    <property type="entry name" value="Tyr_Pase_dom"/>
</dbReference>
<dbReference type="RefSeq" id="WP_120708439.1">
    <property type="nucleotide sequence ID" value="NZ_CP032695.1"/>
</dbReference>
<feature type="domain" description="Tyrosine specific protein phosphatases" evidence="2">
    <location>
        <begin position="126"/>
        <end position="165"/>
    </location>
</feature>
<comment type="similarity">
    <text evidence="1">Belongs to the protein-tyrosine phosphatase family.</text>
</comment>
<dbReference type="AlphaFoldDB" id="A0A387FXX7"/>
<evidence type="ECO:0000313" key="4">
    <source>
        <dbReference type="Proteomes" id="UP000282195"/>
    </source>
</evidence>
<dbReference type="SUPFAM" id="SSF52799">
    <property type="entry name" value="(Phosphotyrosine protein) phosphatases II"/>
    <property type="match status" value="1"/>
</dbReference>
<dbReference type="Proteomes" id="UP000282195">
    <property type="component" value="Plasmid pRCCGE525c"/>
</dbReference>
<dbReference type="KEGG" id="rjg:CCGE525_33390"/>
<reference evidence="3 4" key="1">
    <citation type="submission" date="2018-10" db="EMBL/GenBank/DDBJ databases">
        <title>Rhizobium etli, R. leguminosarum and a new Rhizobium genospecies from Phaseolus dumosus.</title>
        <authorList>
            <person name="Ramirez-Puebla S.T."/>
            <person name="Rogel-Hernandez M.A."/>
            <person name="Guerrero G."/>
            <person name="Ormeno-Orrillo E."/>
            <person name="Martinez-Romero J.C."/>
            <person name="Negrete-Yankelevich S."/>
            <person name="Martinez-Romero E."/>
        </authorList>
    </citation>
    <scope>NUCLEOTIDE SEQUENCE [LARGE SCALE GENOMIC DNA]</scope>
    <source>
        <strain evidence="3 4">CCGE525</strain>
        <plasmid evidence="4">prccge525c</plasmid>
    </source>
</reference>
<sequence>MSKAYERLLVLDGAHNVRDLGGYPTAAGATTRWRSLLRSDGLHLLSAADIDSLLNEGLSTVIDLRGVEETALEINPFVADGRVQYHNLPLFSALAPILTTAKTGQIPFDMAARYRDAIENCQPAIAGVLRAITTASEGIVLFHCSAGKDRTGIIAAILLAIAGVDDNTITEDYALTGRVAGRLIERLREKSLRGGVDPALIELVLASEPETMRSTLQHITRIYGNTPAYAMRIGLSDDEIEKLRQRILG</sequence>
<dbReference type="InterPro" id="IPR029021">
    <property type="entry name" value="Prot-tyrosine_phosphatase-like"/>
</dbReference>
<dbReference type="OrthoDB" id="1188001at2"/>
<proteinExistence type="inferred from homology"/>
<dbReference type="PANTHER" id="PTHR31126">
    <property type="entry name" value="TYROSINE-PROTEIN PHOSPHATASE"/>
    <property type="match status" value="1"/>
</dbReference>
<dbReference type="Pfam" id="PF13350">
    <property type="entry name" value="Y_phosphatase3"/>
    <property type="match status" value="1"/>
</dbReference>
<dbReference type="PROSITE" id="PS50056">
    <property type="entry name" value="TYR_PHOSPHATASE_2"/>
    <property type="match status" value="1"/>
</dbReference>
<accession>A0A387FXX7</accession>
<evidence type="ECO:0000256" key="1">
    <source>
        <dbReference type="ARBA" id="ARBA00009580"/>
    </source>
</evidence>